<dbReference type="InterPro" id="IPR051906">
    <property type="entry name" value="TolC-like"/>
</dbReference>
<comment type="caution">
    <text evidence="8">The sequence shown here is derived from an EMBL/GenBank/DDBJ whole genome shotgun (WGS) entry which is preliminary data.</text>
</comment>
<keyword evidence="5" id="KW-0998">Cell outer membrane</keyword>
<keyword evidence="6" id="KW-0175">Coiled coil</keyword>
<reference evidence="8 9" key="1">
    <citation type="submission" date="2019-08" db="EMBL/GenBank/DDBJ databases">
        <title>In-depth cultivation of the pig gut microbiome towards novel bacterial diversity and tailored functional studies.</title>
        <authorList>
            <person name="Wylensek D."/>
            <person name="Hitch T.C.A."/>
            <person name="Clavel T."/>
        </authorList>
    </citation>
    <scope>NUCLEOTIDE SEQUENCE [LARGE SCALE GENOMIC DNA]</scope>
    <source>
        <strain evidence="8 9">WCA-389-WT-23D1</strain>
    </source>
</reference>
<dbReference type="Gene3D" id="1.20.1600.10">
    <property type="entry name" value="Outer membrane efflux proteins (OEP)"/>
    <property type="match status" value="2"/>
</dbReference>
<dbReference type="SUPFAM" id="SSF56954">
    <property type="entry name" value="Outer membrane efflux proteins (OEP)"/>
    <property type="match status" value="2"/>
</dbReference>
<keyword evidence="9" id="KW-1185">Reference proteome</keyword>
<dbReference type="GO" id="GO:0009279">
    <property type="term" value="C:cell outer membrane"/>
    <property type="evidence" value="ECO:0007669"/>
    <property type="project" value="UniProtKB-SubCell"/>
</dbReference>
<dbReference type="GO" id="GO:1990281">
    <property type="term" value="C:efflux pump complex"/>
    <property type="evidence" value="ECO:0007669"/>
    <property type="project" value="TreeGrafter"/>
</dbReference>
<evidence type="ECO:0000313" key="8">
    <source>
        <dbReference type="EMBL" id="MSS35831.1"/>
    </source>
</evidence>
<dbReference type="PANTHER" id="PTHR30026">
    <property type="entry name" value="OUTER MEMBRANE PROTEIN TOLC"/>
    <property type="match status" value="1"/>
</dbReference>
<gene>
    <name evidence="8" type="ORF">FYJ39_04335</name>
</gene>
<evidence type="ECO:0000256" key="4">
    <source>
        <dbReference type="ARBA" id="ARBA00023136"/>
    </source>
</evidence>
<organism evidence="8 9">
    <name type="scientific">Clostridium porci</name>
    <dbReference type="NCBI Taxonomy" id="2605778"/>
    <lineage>
        <taxon>Bacteria</taxon>
        <taxon>Bacillati</taxon>
        <taxon>Bacillota</taxon>
        <taxon>Clostridia</taxon>
        <taxon>Eubacteriales</taxon>
        <taxon>Clostridiaceae</taxon>
        <taxon>Clostridium</taxon>
    </lineage>
</organism>
<dbReference type="EMBL" id="VUMD01000003">
    <property type="protein sequence ID" value="MSS35831.1"/>
    <property type="molecule type" value="Genomic_DNA"/>
</dbReference>
<evidence type="ECO:0000256" key="2">
    <source>
        <dbReference type="ARBA" id="ARBA00022452"/>
    </source>
</evidence>
<feature type="coiled-coil region" evidence="6">
    <location>
        <begin position="83"/>
        <end position="110"/>
    </location>
</feature>
<feature type="signal peptide" evidence="7">
    <location>
        <begin position="1"/>
        <end position="28"/>
    </location>
</feature>
<evidence type="ECO:0000256" key="1">
    <source>
        <dbReference type="ARBA" id="ARBA00004442"/>
    </source>
</evidence>
<feature type="chain" id="PRO_5030802689" description="Outer membrane efflux protein" evidence="7">
    <location>
        <begin position="29"/>
        <end position="407"/>
    </location>
</feature>
<evidence type="ECO:0000256" key="5">
    <source>
        <dbReference type="ARBA" id="ARBA00023237"/>
    </source>
</evidence>
<dbReference type="AlphaFoldDB" id="A0A7X2TCF1"/>
<evidence type="ECO:0008006" key="10">
    <source>
        <dbReference type="Google" id="ProtNLM"/>
    </source>
</evidence>
<evidence type="ECO:0000313" key="9">
    <source>
        <dbReference type="Proteomes" id="UP000429958"/>
    </source>
</evidence>
<proteinExistence type="predicted"/>
<keyword evidence="4" id="KW-0472">Membrane</keyword>
<name>A0A7X2TCF1_9CLOT</name>
<evidence type="ECO:0000256" key="7">
    <source>
        <dbReference type="SAM" id="SignalP"/>
    </source>
</evidence>
<evidence type="ECO:0000256" key="6">
    <source>
        <dbReference type="SAM" id="Coils"/>
    </source>
</evidence>
<dbReference type="RefSeq" id="WP_154471231.1">
    <property type="nucleotide sequence ID" value="NZ_DBEWUL010000053.1"/>
</dbReference>
<keyword evidence="7" id="KW-0732">Signal</keyword>
<keyword evidence="2" id="KW-1134">Transmembrane beta strand</keyword>
<dbReference type="GO" id="GO:0015288">
    <property type="term" value="F:porin activity"/>
    <property type="evidence" value="ECO:0007669"/>
    <property type="project" value="TreeGrafter"/>
</dbReference>
<sequence length="407" mass="44337">MMKRYRNPVRLAAVSLAFALTGSLTALALPEEGPNTEYEAALARLQDNQLEYDELEELVKNYYGPIKSAYDMLTDTGDMELVAELMYNAADDLKDQADDLEDAIKAGQVAGGDMEDAVIGIMTNKMTAKAYRKSADSMSRNIDLSTRPSRLKSAQRGVNKIVYSLQSAMNGYEQIMANRAVAAKGVEIAETARSIQQTMQAQGLAVDAGVLSAASTLSSSKAQLAALDTQAESIKKSLCSMTGWGAEGNPVIGPVPSADVAAIAEIDVNADKERAVNNNYDLISLRTSKGGGMDQIEQATTKSTTQIKNKIQNVAYSEEMVRSDIQRLYDDIVEKKASYDASSTELQNAQMIWDAAQIRKQNGSISQIEYLQQELAYLQAQASLRCADLNLRQSMENYNWAVKGLSI</sequence>
<keyword evidence="3" id="KW-0812">Transmembrane</keyword>
<dbReference type="GO" id="GO:0015562">
    <property type="term" value="F:efflux transmembrane transporter activity"/>
    <property type="evidence" value="ECO:0007669"/>
    <property type="project" value="InterPro"/>
</dbReference>
<accession>A0A7X2TCF1</accession>
<dbReference type="Proteomes" id="UP000429958">
    <property type="component" value="Unassembled WGS sequence"/>
</dbReference>
<evidence type="ECO:0000256" key="3">
    <source>
        <dbReference type="ARBA" id="ARBA00022692"/>
    </source>
</evidence>
<comment type="subcellular location">
    <subcellularLocation>
        <location evidence="1">Cell outer membrane</location>
    </subcellularLocation>
</comment>
<protein>
    <recommendedName>
        <fullName evidence="10">Outer membrane efflux protein</fullName>
    </recommendedName>
</protein>
<dbReference type="PANTHER" id="PTHR30026:SF20">
    <property type="entry name" value="OUTER MEMBRANE PROTEIN TOLC"/>
    <property type="match status" value="1"/>
</dbReference>